<evidence type="ECO:0000313" key="11">
    <source>
        <dbReference type="Proteomes" id="UP000199158"/>
    </source>
</evidence>
<dbReference type="SUPFAM" id="SSF102114">
    <property type="entry name" value="Radical SAM enzymes"/>
    <property type="match status" value="1"/>
</dbReference>
<dbReference type="AlphaFoldDB" id="A0A1H8BF25"/>
<dbReference type="Proteomes" id="UP000199158">
    <property type="component" value="Unassembled WGS sequence"/>
</dbReference>
<feature type="domain" description="MTTase N-terminal" evidence="8">
    <location>
        <begin position="1"/>
        <end position="113"/>
    </location>
</feature>
<evidence type="ECO:0000256" key="3">
    <source>
        <dbReference type="ARBA" id="ARBA00022679"/>
    </source>
</evidence>
<dbReference type="CDD" id="cd01335">
    <property type="entry name" value="Radical_SAM"/>
    <property type="match status" value="1"/>
</dbReference>
<dbReference type="PANTHER" id="PTHR11918:SF45">
    <property type="entry name" value="THREONYLCARBAMOYLADENOSINE TRNA METHYLTHIOTRANSFERASE"/>
    <property type="match status" value="1"/>
</dbReference>
<evidence type="ECO:0000256" key="7">
    <source>
        <dbReference type="ARBA" id="ARBA00023014"/>
    </source>
</evidence>
<sequence length="432" mass="47756">MRAAFYTLGCKVNQYETQILEQIFYDNGFDIVSPDTAADVFVINSCTVTSSGDKKTRQALRRFKRANPQAVAALTGCFPQAFPDAAEKIPEADVITGSYNRASLLTNIQKYLATGERVIDITAHERGEKFESMKASKFLDRTRAFIKIQDGCDRYCSYCIIPMARGPVRSKPLAELEEELAGLAKSGYKEVVLVGINLPSYGKETGGKLRLIDAIELACAVNGIERVRLGSLEPELLTDDDIARMAAQPKFCPQFHLSLQSGCDATLKRMNRHYTGAEYKEIVQKLRAAFDNAAMTTDIVVGFPGETDEEFAQCIQFAKDVGFAKVHVFPYSVREGTRAATMPNQVTKAVKEVRCAALSREMEEVRRAFLQTQVGKTEQVLFETTETALGTEGYTKNYIPVRVLADTDIRGQLHNVKLVSVSGDCCIGKLAD</sequence>
<accession>A0A1H8BF25</accession>
<dbReference type="Pfam" id="PF00919">
    <property type="entry name" value="UPF0004"/>
    <property type="match status" value="1"/>
</dbReference>
<dbReference type="SFLD" id="SFLDG01061">
    <property type="entry name" value="methylthiotransferase"/>
    <property type="match status" value="1"/>
</dbReference>
<dbReference type="PROSITE" id="PS51449">
    <property type="entry name" value="MTTASE_N"/>
    <property type="match status" value="1"/>
</dbReference>
<evidence type="ECO:0000313" key="10">
    <source>
        <dbReference type="EMBL" id="SEM81356.1"/>
    </source>
</evidence>
<evidence type="ECO:0000256" key="4">
    <source>
        <dbReference type="ARBA" id="ARBA00022691"/>
    </source>
</evidence>
<dbReference type="InterPro" id="IPR007197">
    <property type="entry name" value="rSAM"/>
</dbReference>
<dbReference type="SMART" id="SM00729">
    <property type="entry name" value="Elp3"/>
    <property type="match status" value="1"/>
</dbReference>
<dbReference type="InterPro" id="IPR038135">
    <property type="entry name" value="Methylthiotransferase_N_sf"/>
</dbReference>
<evidence type="ECO:0000256" key="2">
    <source>
        <dbReference type="ARBA" id="ARBA00022485"/>
    </source>
</evidence>
<organism evidence="10 11">
    <name type="scientific">Hydrogenoanaerobacterium saccharovorans</name>
    <dbReference type="NCBI Taxonomy" id="474960"/>
    <lineage>
        <taxon>Bacteria</taxon>
        <taxon>Bacillati</taxon>
        <taxon>Bacillota</taxon>
        <taxon>Clostridia</taxon>
        <taxon>Eubacteriales</taxon>
        <taxon>Oscillospiraceae</taxon>
        <taxon>Hydrogenoanaerobacterium</taxon>
    </lineage>
</organism>
<dbReference type="NCBIfam" id="TIGR00089">
    <property type="entry name" value="MiaB/RimO family radical SAM methylthiotransferase"/>
    <property type="match status" value="1"/>
</dbReference>
<keyword evidence="5" id="KW-0479">Metal-binding</keyword>
<dbReference type="FunFam" id="3.80.30.20:FF:000001">
    <property type="entry name" value="tRNA-2-methylthio-N(6)-dimethylallyladenosine synthase 2"/>
    <property type="match status" value="1"/>
</dbReference>
<keyword evidence="7" id="KW-0411">Iron-sulfur</keyword>
<evidence type="ECO:0000256" key="1">
    <source>
        <dbReference type="ARBA" id="ARBA00001966"/>
    </source>
</evidence>
<dbReference type="NCBIfam" id="TIGR01579">
    <property type="entry name" value="MiaB-like-C"/>
    <property type="match status" value="1"/>
</dbReference>
<evidence type="ECO:0000256" key="5">
    <source>
        <dbReference type="ARBA" id="ARBA00022723"/>
    </source>
</evidence>
<dbReference type="PANTHER" id="PTHR11918">
    <property type="entry name" value="RADICAL SAM PROTEINS"/>
    <property type="match status" value="1"/>
</dbReference>
<dbReference type="Pfam" id="PF04055">
    <property type="entry name" value="Radical_SAM"/>
    <property type="match status" value="1"/>
</dbReference>
<dbReference type="GO" id="GO:0051539">
    <property type="term" value="F:4 iron, 4 sulfur cluster binding"/>
    <property type="evidence" value="ECO:0007669"/>
    <property type="project" value="UniProtKB-KW"/>
</dbReference>
<dbReference type="SFLD" id="SFLDS00029">
    <property type="entry name" value="Radical_SAM"/>
    <property type="match status" value="1"/>
</dbReference>
<comment type="cofactor">
    <cofactor evidence="1">
        <name>[4Fe-4S] cluster</name>
        <dbReference type="ChEBI" id="CHEBI:49883"/>
    </cofactor>
</comment>
<gene>
    <name evidence="10" type="ORF">SAMN05216180_1862</name>
</gene>
<dbReference type="InterPro" id="IPR058240">
    <property type="entry name" value="rSAM_sf"/>
</dbReference>
<protein>
    <submittedName>
        <fullName evidence="10">Threonylcarbamoyladenosine tRNA methylthiotransferase MtaB</fullName>
    </submittedName>
</protein>
<dbReference type="InterPro" id="IPR023404">
    <property type="entry name" value="rSAM_horseshoe"/>
</dbReference>
<dbReference type="InterPro" id="IPR006638">
    <property type="entry name" value="Elp3/MiaA/NifB-like_rSAM"/>
</dbReference>
<dbReference type="RefSeq" id="WP_092753839.1">
    <property type="nucleotide sequence ID" value="NZ_FOCG01000001.1"/>
</dbReference>
<evidence type="ECO:0000259" key="8">
    <source>
        <dbReference type="PROSITE" id="PS51449"/>
    </source>
</evidence>
<dbReference type="SFLD" id="SFLDG01082">
    <property type="entry name" value="B12-binding_domain_containing"/>
    <property type="match status" value="1"/>
</dbReference>
<keyword evidence="6" id="KW-0408">Iron</keyword>
<keyword evidence="3 10" id="KW-0808">Transferase</keyword>
<dbReference type="InterPro" id="IPR006467">
    <property type="entry name" value="MiaB-like_bact"/>
</dbReference>
<proteinExistence type="predicted"/>
<dbReference type="OrthoDB" id="9805215at2"/>
<name>A0A1H8BF25_9FIRM</name>
<evidence type="ECO:0000256" key="6">
    <source>
        <dbReference type="ARBA" id="ARBA00023004"/>
    </source>
</evidence>
<keyword evidence="4" id="KW-0949">S-adenosyl-L-methionine</keyword>
<dbReference type="PROSITE" id="PS51918">
    <property type="entry name" value="RADICAL_SAM"/>
    <property type="match status" value="1"/>
</dbReference>
<evidence type="ECO:0000259" key="9">
    <source>
        <dbReference type="PROSITE" id="PS51918"/>
    </source>
</evidence>
<dbReference type="STRING" id="474960.SAMN05216180_1862"/>
<dbReference type="InterPro" id="IPR013848">
    <property type="entry name" value="Methylthiotransferase_N"/>
</dbReference>
<feature type="domain" description="Radical SAM core" evidence="9">
    <location>
        <begin position="138"/>
        <end position="368"/>
    </location>
</feature>
<dbReference type="InterPro" id="IPR005839">
    <property type="entry name" value="Methylthiotransferase"/>
</dbReference>
<dbReference type="GO" id="GO:0035598">
    <property type="term" value="F:tRNA (N(6)-L-threonylcarbamoyladenosine(37)-C(2))-methylthiotransferase activity"/>
    <property type="evidence" value="ECO:0007669"/>
    <property type="project" value="TreeGrafter"/>
</dbReference>
<keyword evidence="11" id="KW-1185">Reference proteome</keyword>
<dbReference type="Gene3D" id="3.40.50.12160">
    <property type="entry name" value="Methylthiotransferase, N-terminal domain"/>
    <property type="match status" value="1"/>
</dbReference>
<dbReference type="InterPro" id="IPR020612">
    <property type="entry name" value="Methylthiotransferase_CS"/>
</dbReference>
<reference evidence="10 11" key="1">
    <citation type="submission" date="2016-10" db="EMBL/GenBank/DDBJ databases">
        <authorList>
            <person name="de Groot N.N."/>
        </authorList>
    </citation>
    <scope>NUCLEOTIDE SEQUENCE [LARGE SCALE GENOMIC DNA]</scope>
    <source>
        <strain evidence="10 11">CGMCC 1.5070</strain>
    </source>
</reference>
<dbReference type="Gene3D" id="3.80.30.20">
    <property type="entry name" value="tm_1862 like domain"/>
    <property type="match status" value="1"/>
</dbReference>
<keyword evidence="2" id="KW-0004">4Fe-4S</keyword>
<dbReference type="GO" id="GO:0046872">
    <property type="term" value="F:metal ion binding"/>
    <property type="evidence" value="ECO:0007669"/>
    <property type="project" value="UniProtKB-KW"/>
</dbReference>
<dbReference type="EMBL" id="FOCG01000001">
    <property type="protein sequence ID" value="SEM81356.1"/>
    <property type="molecule type" value="Genomic_DNA"/>
</dbReference>
<dbReference type="PROSITE" id="PS01278">
    <property type="entry name" value="MTTASE_RADICAL"/>
    <property type="match status" value="1"/>
</dbReference>